<evidence type="ECO:0000313" key="2">
    <source>
        <dbReference type="EMBL" id="AVQ01646.1"/>
    </source>
</evidence>
<sequence>MRRRVRKLLFISVGLAALGGAVHAQSLREIQARNAAAHALEDVRRDLLAGQIDAANAQERARTEGLLRGLEQQRTSSALTAPSMTVAPARALDAPAPREADRASAMSRIDQLTQDALAESNARMRAIRPASEPKR</sequence>
<dbReference type="Proteomes" id="UP000240527">
    <property type="component" value="Chromosome"/>
</dbReference>
<evidence type="ECO:0000313" key="3">
    <source>
        <dbReference type="Proteomes" id="UP000240527"/>
    </source>
</evidence>
<protein>
    <submittedName>
        <fullName evidence="2">Uncharacterized protein</fullName>
    </submittedName>
</protein>
<feature type="chain" id="PRO_5046805657" evidence="1">
    <location>
        <begin position="25"/>
        <end position="135"/>
    </location>
</feature>
<feature type="signal peptide" evidence="1">
    <location>
        <begin position="1"/>
        <end position="24"/>
    </location>
</feature>
<name>A0ABN5IRP1_9CAUL</name>
<proteinExistence type="predicted"/>
<dbReference type="EMBL" id="CP027850">
    <property type="protein sequence ID" value="AVQ01646.1"/>
    <property type="molecule type" value="Genomic_DNA"/>
</dbReference>
<reference evidence="2 3" key="1">
    <citation type="journal article" date="2015" name="Biotechnol. Bioeng.">
        <title>Genome sequence and phenotypic characterization of Caulobacter segnis.</title>
        <authorList>
            <person name="Patel S."/>
            <person name="Fletcher B."/>
            <person name="Scott D.C."/>
            <person name="Ely B."/>
        </authorList>
    </citation>
    <scope>NUCLEOTIDE SEQUENCE [LARGE SCALE GENOMIC DNA]</scope>
    <source>
        <strain evidence="2 3">TK0059</strain>
    </source>
</reference>
<organism evidence="2 3">
    <name type="scientific">Caulobacter segnis</name>
    <dbReference type="NCBI Taxonomy" id="88688"/>
    <lineage>
        <taxon>Bacteria</taxon>
        <taxon>Pseudomonadati</taxon>
        <taxon>Pseudomonadota</taxon>
        <taxon>Alphaproteobacteria</taxon>
        <taxon>Caulobacterales</taxon>
        <taxon>Caulobacteraceae</taxon>
        <taxon>Caulobacter</taxon>
    </lineage>
</organism>
<accession>A0ABN5IRP1</accession>
<keyword evidence="3" id="KW-1185">Reference proteome</keyword>
<keyword evidence="1" id="KW-0732">Signal</keyword>
<gene>
    <name evidence="2" type="ORF">B7G68_07175</name>
</gene>
<evidence type="ECO:0000256" key="1">
    <source>
        <dbReference type="SAM" id="SignalP"/>
    </source>
</evidence>